<evidence type="ECO:0000313" key="1">
    <source>
        <dbReference type="EMBL" id="SEN83056.1"/>
    </source>
</evidence>
<gene>
    <name evidence="1" type="ORF">SAMN04488077_1354</name>
</gene>
<name>A0A1H8JRU2_9RHOB</name>
<dbReference type="EMBL" id="FOBO01000035">
    <property type="protein sequence ID" value="SEN83056.1"/>
    <property type="molecule type" value="Genomic_DNA"/>
</dbReference>
<organism evidence="1 2">
    <name type="scientific">Roseovarius tolerans</name>
    <dbReference type="NCBI Taxonomy" id="74031"/>
    <lineage>
        <taxon>Bacteria</taxon>
        <taxon>Pseudomonadati</taxon>
        <taxon>Pseudomonadota</taxon>
        <taxon>Alphaproteobacteria</taxon>
        <taxon>Rhodobacterales</taxon>
        <taxon>Roseobacteraceae</taxon>
        <taxon>Roseovarius</taxon>
    </lineage>
</organism>
<proteinExistence type="predicted"/>
<dbReference type="AlphaFoldDB" id="A0A1H8JRU2"/>
<accession>A0A1H8JRU2</accession>
<reference evidence="1 2" key="1">
    <citation type="submission" date="2016-10" db="EMBL/GenBank/DDBJ databases">
        <authorList>
            <person name="de Groot N.N."/>
        </authorList>
    </citation>
    <scope>NUCLEOTIDE SEQUENCE [LARGE SCALE GENOMIC DNA]</scope>
    <source>
        <strain evidence="1 2">DSM 11457</strain>
    </source>
</reference>
<sequence length="61" mass="6666">MKLAATTSNATINMQSLKAVSKGSDQSIATDKTLWQSFSTLFWAYTEETGKAETKSFEGLL</sequence>
<protein>
    <submittedName>
        <fullName evidence="1">Uncharacterized protein</fullName>
    </submittedName>
</protein>
<dbReference type="Proteomes" id="UP000182160">
    <property type="component" value="Unassembled WGS sequence"/>
</dbReference>
<dbReference type="RefSeq" id="WP_139194636.1">
    <property type="nucleotide sequence ID" value="NZ_FOBO01000035.1"/>
</dbReference>
<evidence type="ECO:0000313" key="2">
    <source>
        <dbReference type="Proteomes" id="UP000182160"/>
    </source>
</evidence>